<keyword evidence="4" id="KW-1185">Reference proteome</keyword>
<accession>A0ABS1EWT2</accession>
<dbReference type="Gene3D" id="3.40.109.10">
    <property type="entry name" value="NADH Oxidase"/>
    <property type="match status" value="1"/>
</dbReference>
<dbReference type="Proteomes" id="UP000596739">
    <property type="component" value="Unassembled WGS sequence"/>
</dbReference>
<evidence type="ECO:0000256" key="1">
    <source>
        <dbReference type="SAM" id="Phobius"/>
    </source>
</evidence>
<organism evidence="3 4">
    <name type="scientific">Clostridium yunnanense</name>
    <dbReference type="NCBI Taxonomy" id="2800325"/>
    <lineage>
        <taxon>Bacteria</taxon>
        <taxon>Bacillati</taxon>
        <taxon>Bacillota</taxon>
        <taxon>Clostridia</taxon>
        <taxon>Eubacteriales</taxon>
        <taxon>Clostridiaceae</taxon>
        <taxon>Clostridium</taxon>
    </lineage>
</organism>
<gene>
    <name evidence="3" type="ORF">JHL18_24785</name>
</gene>
<evidence type="ECO:0000259" key="2">
    <source>
        <dbReference type="Pfam" id="PF00881"/>
    </source>
</evidence>
<sequence length="66" mass="7127">MQYCSAATENILLAAAGIGLGTVWIGFYTSLGKIKAIRKILNIPEQIILLGSVYVGYSGKIKEPRI</sequence>
<keyword evidence="1" id="KW-0812">Transmembrane</keyword>
<dbReference type="SUPFAM" id="SSF55469">
    <property type="entry name" value="FMN-dependent nitroreductase-like"/>
    <property type="match status" value="1"/>
</dbReference>
<dbReference type="EMBL" id="JAENHN010000066">
    <property type="protein sequence ID" value="MBK1813840.1"/>
    <property type="molecule type" value="Genomic_DNA"/>
</dbReference>
<dbReference type="InterPro" id="IPR000415">
    <property type="entry name" value="Nitroreductase-like"/>
</dbReference>
<reference evidence="4" key="1">
    <citation type="submission" date="2021-01" db="EMBL/GenBank/DDBJ databases">
        <title>Genome public.</title>
        <authorList>
            <person name="Liu C."/>
            <person name="Sun Q."/>
        </authorList>
    </citation>
    <scope>NUCLEOTIDE SEQUENCE [LARGE SCALE GENOMIC DNA]</scope>
    <source>
        <strain evidence="4">YIM B02505</strain>
    </source>
</reference>
<protein>
    <submittedName>
        <fullName evidence="3">Nitroreductase family protein</fullName>
    </submittedName>
</protein>
<proteinExistence type="predicted"/>
<dbReference type="Pfam" id="PF00881">
    <property type="entry name" value="Nitroreductase"/>
    <property type="match status" value="1"/>
</dbReference>
<dbReference type="RefSeq" id="WP_200274390.1">
    <property type="nucleotide sequence ID" value="NZ_JAENHN010000066.1"/>
</dbReference>
<name>A0ABS1EWT2_9CLOT</name>
<keyword evidence="1" id="KW-1133">Transmembrane helix</keyword>
<evidence type="ECO:0000313" key="4">
    <source>
        <dbReference type="Proteomes" id="UP000596739"/>
    </source>
</evidence>
<feature type="domain" description="Nitroreductase" evidence="2">
    <location>
        <begin position="3"/>
        <end position="57"/>
    </location>
</feature>
<dbReference type="InterPro" id="IPR029479">
    <property type="entry name" value="Nitroreductase"/>
</dbReference>
<feature type="transmembrane region" description="Helical" evidence="1">
    <location>
        <begin position="12"/>
        <end position="31"/>
    </location>
</feature>
<evidence type="ECO:0000313" key="3">
    <source>
        <dbReference type="EMBL" id="MBK1813840.1"/>
    </source>
</evidence>
<comment type="caution">
    <text evidence="3">The sequence shown here is derived from an EMBL/GenBank/DDBJ whole genome shotgun (WGS) entry which is preliminary data.</text>
</comment>
<keyword evidence="1" id="KW-0472">Membrane</keyword>